<dbReference type="OrthoDB" id="21539at2759"/>
<accession>A0A8B8M413</accession>
<dbReference type="Pfam" id="PF09532">
    <property type="entry name" value="FDF"/>
    <property type="match status" value="1"/>
</dbReference>
<dbReference type="InterPro" id="IPR019050">
    <property type="entry name" value="FDF_dom"/>
</dbReference>
<reference evidence="8" key="2">
    <citation type="submission" date="2025-08" db="UniProtKB">
        <authorList>
            <consortium name="RefSeq"/>
        </authorList>
    </citation>
    <scope>IDENTIFICATION</scope>
    <source>
        <tissue evidence="8">Young leaves</tissue>
    </source>
</reference>
<feature type="short sequence motif" description="TFG box" evidence="2">
    <location>
        <begin position="491"/>
        <end position="511"/>
    </location>
</feature>
<dbReference type="PANTHER" id="PTHR13586:SF23">
    <property type="entry name" value="DECAPPING 5-LIKE PROTEIN-RELATED"/>
    <property type="match status" value="1"/>
</dbReference>
<sequence>MASESGANDSSTPSSSSAESYIGCFISLISKCEIRYEGVLYFLNIQDSTIGLQNVRSYGTEGRRKDGPQVPPSDKIYEYILFRSNDIKNLQIKSPSTPGKSEDQFFSDPAIIQSQYSGLLSSPVAPVGGRILTESIQRQDNPAISSTAFPVGLSSHQSVPQLGPSNQSAAIEVASHPSFSSAMYWQRHGGKSNDSSHSLLPSSSLQPPSMAASLAMQSQTQTAETQVPTRRGWTSLSECGQPVSSPMAKTLVNPTPLPSTNLQIPNSFDIPPLLSTKTPMPYSGSMTFDGSNMPQFSSSLQDINFTEGQISGKICPDPRPIHPQHAVHHSASAFVDSTSGPLPTPPSLLTPDQFVHPREQLFSSTHNLNPNQKDMCSLSLTPSGSSALIPSPASQAPLLPLPNLLQKPQYPASQFTEEFNFEAMNEKFKKDEVWGSLGKETTKIEGVEDNTSFNVGDKECHGMMPDPKYAYKKDDFFDTISCNSMTRGLRNGQNRLSERMKLDTETFGNFQQRPNVGYGAGRGGNFRGSYNWGRGYGYRGRGRGPNFRY</sequence>
<dbReference type="GeneID" id="113869704"/>
<dbReference type="Gene3D" id="2.30.30.100">
    <property type="match status" value="1"/>
</dbReference>
<dbReference type="Pfam" id="PF12701">
    <property type="entry name" value="LSM14"/>
    <property type="match status" value="1"/>
</dbReference>
<dbReference type="RefSeq" id="XP_027361959.1">
    <property type="nucleotide sequence ID" value="XM_027506158.1"/>
</dbReference>
<dbReference type="PROSITE" id="PS51512">
    <property type="entry name" value="DFDF"/>
    <property type="match status" value="1"/>
</dbReference>
<name>A0A8B8M413_ABRPR</name>
<feature type="domain" description="FFD box profile" evidence="5">
    <location>
        <begin position="469"/>
        <end position="484"/>
    </location>
</feature>
<dbReference type="SUPFAM" id="SSF50182">
    <property type="entry name" value="Sm-like ribonucleoproteins"/>
    <property type="match status" value="1"/>
</dbReference>
<organism evidence="7 8">
    <name type="scientific">Abrus precatorius</name>
    <name type="common">Indian licorice</name>
    <name type="synonym">Glycine abrus</name>
    <dbReference type="NCBI Taxonomy" id="3816"/>
    <lineage>
        <taxon>Eukaryota</taxon>
        <taxon>Viridiplantae</taxon>
        <taxon>Streptophyta</taxon>
        <taxon>Embryophyta</taxon>
        <taxon>Tracheophyta</taxon>
        <taxon>Spermatophyta</taxon>
        <taxon>Magnoliopsida</taxon>
        <taxon>eudicotyledons</taxon>
        <taxon>Gunneridae</taxon>
        <taxon>Pentapetalae</taxon>
        <taxon>rosids</taxon>
        <taxon>fabids</taxon>
        <taxon>Fabales</taxon>
        <taxon>Fabaceae</taxon>
        <taxon>Papilionoideae</taxon>
        <taxon>50 kb inversion clade</taxon>
        <taxon>NPAAA clade</taxon>
        <taxon>indigoferoid/millettioid clade</taxon>
        <taxon>Abreae</taxon>
        <taxon>Abrus</taxon>
    </lineage>
</organism>
<feature type="compositionally biased region" description="Polar residues" evidence="3">
    <location>
        <begin position="216"/>
        <end position="240"/>
    </location>
</feature>
<feature type="short sequence motif" description="FFD box" evidence="1">
    <location>
        <begin position="469"/>
        <end position="484"/>
    </location>
</feature>
<evidence type="ECO:0000313" key="8">
    <source>
        <dbReference type="RefSeq" id="XP_027361959.1"/>
    </source>
</evidence>
<dbReference type="GO" id="GO:0033962">
    <property type="term" value="P:P-body assembly"/>
    <property type="evidence" value="ECO:0007669"/>
    <property type="project" value="TreeGrafter"/>
</dbReference>
<dbReference type="InterPro" id="IPR025761">
    <property type="entry name" value="FFD_box"/>
</dbReference>
<keyword evidence="7" id="KW-1185">Reference proteome</keyword>
<evidence type="ECO:0000256" key="1">
    <source>
        <dbReference type="PROSITE-ProRule" id="PRU00846"/>
    </source>
</evidence>
<feature type="compositionally biased region" description="Low complexity" evidence="3">
    <location>
        <begin position="195"/>
        <end position="215"/>
    </location>
</feature>
<proteinExistence type="predicted"/>
<evidence type="ECO:0000256" key="3">
    <source>
        <dbReference type="SAM" id="MobiDB-lite"/>
    </source>
</evidence>
<dbReference type="CDD" id="cd01736">
    <property type="entry name" value="LSm14_N"/>
    <property type="match status" value="1"/>
</dbReference>
<evidence type="ECO:0000259" key="4">
    <source>
        <dbReference type="PROSITE" id="PS51512"/>
    </source>
</evidence>
<dbReference type="Proteomes" id="UP000694853">
    <property type="component" value="Unplaced"/>
</dbReference>
<feature type="domain" description="DFDF" evidence="4">
    <location>
        <begin position="407"/>
        <end position="443"/>
    </location>
</feature>
<evidence type="ECO:0000256" key="2">
    <source>
        <dbReference type="PROSITE-ProRule" id="PRU00869"/>
    </source>
</evidence>
<dbReference type="SMART" id="SM01271">
    <property type="entry name" value="LSM14"/>
    <property type="match status" value="1"/>
</dbReference>
<dbReference type="InterPro" id="IPR025768">
    <property type="entry name" value="TFG_box"/>
</dbReference>
<reference evidence="7" key="1">
    <citation type="journal article" date="2019" name="Toxins">
        <title>Detection of Abrin-Like and Prepropulchellin-Like Toxin Genes and Transcripts Using Whole Genome Sequencing and Full-Length Transcript Sequencing of Abrus precatorius.</title>
        <authorList>
            <person name="Hovde B.T."/>
            <person name="Daligault H.E."/>
            <person name="Hanschen E.R."/>
            <person name="Kunde Y.A."/>
            <person name="Johnson M.B."/>
            <person name="Starkenburg S.R."/>
            <person name="Johnson S.L."/>
        </authorList>
    </citation>
    <scope>NUCLEOTIDE SEQUENCE [LARGE SCALE GENOMIC DNA]</scope>
</reference>
<evidence type="ECO:0000259" key="5">
    <source>
        <dbReference type="PROSITE" id="PS51513"/>
    </source>
</evidence>
<dbReference type="PANTHER" id="PTHR13586">
    <property type="entry name" value="SCD6 PROTEIN-RELATED"/>
    <property type="match status" value="1"/>
</dbReference>
<dbReference type="PROSITE" id="PS51513">
    <property type="entry name" value="FFD"/>
    <property type="match status" value="1"/>
</dbReference>
<evidence type="ECO:0000313" key="7">
    <source>
        <dbReference type="Proteomes" id="UP000694853"/>
    </source>
</evidence>
<dbReference type="InterPro" id="IPR025609">
    <property type="entry name" value="Lsm14-like_N"/>
</dbReference>
<dbReference type="PROSITE" id="PS51536">
    <property type="entry name" value="TFG"/>
    <property type="match status" value="1"/>
</dbReference>
<evidence type="ECO:0000259" key="6">
    <source>
        <dbReference type="PROSITE" id="PS51536"/>
    </source>
</evidence>
<protein>
    <submittedName>
        <fullName evidence="8">Decapping 5-like protein</fullName>
    </submittedName>
</protein>
<dbReference type="AlphaFoldDB" id="A0A8B8M413"/>
<dbReference type="GO" id="GO:0003729">
    <property type="term" value="F:mRNA binding"/>
    <property type="evidence" value="ECO:0007669"/>
    <property type="project" value="TreeGrafter"/>
</dbReference>
<dbReference type="GO" id="GO:0034063">
    <property type="term" value="P:stress granule assembly"/>
    <property type="evidence" value="ECO:0007669"/>
    <property type="project" value="TreeGrafter"/>
</dbReference>
<feature type="region of interest" description="Disordered" evidence="3">
    <location>
        <begin position="185"/>
        <end position="240"/>
    </location>
</feature>
<dbReference type="InterPro" id="IPR010920">
    <property type="entry name" value="LSM_dom_sf"/>
</dbReference>
<dbReference type="SMART" id="SM01199">
    <property type="entry name" value="FDF"/>
    <property type="match status" value="1"/>
</dbReference>
<dbReference type="KEGG" id="aprc:113869704"/>
<dbReference type="InterPro" id="IPR025762">
    <property type="entry name" value="DFDF"/>
</dbReference>
<gene>
    <name evidence="8" type="primary">LOC113869704</name>
</gene>
<feature type="domain" description="TFG box profile" evidence="6">
    <location>
        <begin position="491"/>
        <end position="511"/>
    </location>
</feature>
<dbReference type="GO" id="GO:0000932">
    <property type="term" value="C:P-body"/>
    <property type="evidence" value="ECO:0007669"/>
    <property type="project" value="TreeGrafter"/>
</dbReference>